<dbReference type="AlphaFoldDB" id="A0A835SGZ4"/>
<evidence type="ECO:0000313" key="3">
    <source>
        <dbReference type="EMBL" id="KAG2423228.1"/>
    </source>
</evidence>
<comment type="caution">
    <text evidence="3">The sequence shown here is derived from an EMBL/GenBank/DDBJ whole genome shotgun (WGS) entry which is preliminary data.</text>
</comment>
<evidence type="ECO:0000256" key="2">
    <source>
        <dbReference type="SAM" id="Phobius"/>
    </source>
</evidence>
<evidence type="ECO:0000313" key="4">
    <source>
        <dbReference type="Proteomes" id="UP000650467"/>
    </source>
</evidence>
<evidence type="ECO:0008006" key="5">
    <source>
        <dbReference type="Google" id="ProtNLM"/>
    </source>
</evidence>
<dbReference type="Proteomes" id="UP000650467">
    <property type="component" value="Unassembled WGS sequence"/>
</dbReference>
<proteinExistence type="predicted"/>
<evidence type="ECO:0000256" key="1">
    <source>
        <dbReference type="SAM" id="MobiDB-lite"/>
    </source>
</evidence>
<keyword evidence="4" id="KW-1185">Reference proteome</keyword>
<gene>
    <name evidence="3" type="ORF">HXX76_015485</name>
</gene>
<feature type="transmembrane region" description="Helical" evidence="2">
    <location>
        <begin position="44"/>
        <end position="61"/>
    </location>
</feature>
<sequence>MEELTGPLEEVFKDLKRQWQSFQEAEPFLHVVQGFIHAVDWREPWIIGVLVFHAVMLLAALTTRKSGLVQGTLFLIAAATVWGSERLNALGAEHWESFAGQNYFDRTGVFMSAVVSGPLLLVMFIVLINYLINCSNMLVEAKRRELKFKARQRAAAEKKAAAGVGGGGGAAGAAGAAGGAAPEPKKTK</sequence>
<keyword evidence="2" id="KW-0812">Transmembrane</keyword>
<feature type="transmembrane region" description="Helical" evidence="2">
    <location>
        <begin position="109"/>
        <end position="132"/>
    </location>
</feature>
<name>A0A835SGZ4_CHLIN</name>
<dbReference type="EMBL" id="JAEHOC010000083">
    <property type="protein sequence ID" value="KAG2423228.1"/>
    <property type="molecule type" value="Genomic_DNA"/>
</dbReference>
<feature type="compositionally biased region" description="Gly residues" evidence="1">
    <location>
        <begin position="163"/>
        <end position="178"/>
    </location>
</feature>
<organism evidence="3 4">
    <name type="scientific">Chlamydomonas incerta</name>
    <dbReference type="NCBI Taxonomy" id="51695"/>
    <lineage>
        <taxon>Eukaryota</taxon>
        <taxon>Viridiplantae</taxon>
        <taxon>Chlorophyta</taxon>
        <taxon>core chlorophytes</taxon>
        <taxon>Chlorophyceae</taxon>
        <taxon>CS clade</taxon>
        <taxon>Chlamydomonadales</taxon>
        <taxon>Chlamydomonadaceae</taxon>
        <taxon>Chlamydomonas</taxon>
    </lineage>
</organism>
<feature type="region of interest" description="Disordered" evidence="1">
    <location>
        <begin position="158"/>
        <end position="188"/>
    </location>
</feature>
<dbReference type="InterPro" id="IPR026721">
    <property type="entry name" value="TMEM18"/>
</dbReference>
<reference evidence="3" key="1">
    <citation type="journal article" date="2020" name="bioRxiv">
        <title>Comparative genomics of Chlamydomonas.</title>
        <authorList>
            <person name="Craig R.J."/>
            <person name="Hasan A.R."/>
            <person name="Ness R.W."/>
            <person name="Keightley P.D."/>
        </authorList>
    </citation>
    <scope>NUCLEOTIDE SEQUENCE</scope>
    <source>
        <strain evidence="3">SAG 7.73</strain>
    </source>
</reference>
<protein>
    <recommendedName>
        <fullName evidence="5">Transmembrane protein 18</fullName>
    </recommendedName>
</protein>
<keyword evidence="2" id="KW-0472">Membrane</keyword>
<keyword evidence="2" id="KW-1133">Transmembrane helix</keyword>
<feature type="transmembrane region" description="Helical" evidence="2">
    <location>
        <begin position="68"/>
        <end position="89"/>
    </location>
</feature>
<dbReference type="OrthoDB" id="411535at2759"/>
<dbReference type="Pfam" id="PF14770">
    <property type="entry name" value="TMEM18"/>
    <property type="match status" value="1"/>
</dbReference>
<accession>A0A835SGZ4</accession>